<sequence length="235" mass="26179">MFTHCLVGFVIASTVAAGPAITKCKSEDSKCIKDSTNAMISTFAAGLPDLGVEPVDPLFFKELDASTPNLKLLLKDVTITGLQKCKAKKMVRDIPQSKLYVRLECNIQADGLYEMNGKLLFLPIEGNDKVHLTLNKIMINADVDLDFKEVDGKKYWNIKDYKYSYELKEKANLNFENLFNGNDVLGRAAATMVQENGNEIIMEVGPPVIKNIAATIIDRVKVFFSKIPYDDMSLD</sequence>
<keyword evidence="3" id="KW-1185">Reference proteome</keyword>
<evidence type="ECO:0000313" key="3">
    <source>
        <dbReference type="Proteomes" id="UP000653454"/>
    </source>
</evidence>
<feature type="chain" id="PRO_5035759073" evidence="1">
    <location>
        <begin position="18"/>
        <end position="235"/>
    </location>
</feature>
<reference evidence="2" key="1">
    <citation type="submission" date="2020-11" db="EMBL/GenBank/DDBJ databases">
        <authorList>
            <person name="Whiteford S."/>
        </authorList>
    </citation>
    <scope>NUCLEOTIDE SEQUENCE</scope>
</reference>
<comment type="caution">
    <text evidence="2">The sequence shown here is derived from an EMBL/GenBank/DDBJ whole genome shotgun (WGS) entry which is preliminary data.</text>
</comment>
<name>A0A8S4G1L5_PLUXY</name>
<evidence type="ECO:0000313" key="2">
    <source>
        <dbReference type="EMBL" id="CAG9134955.1"/>
    </source>
</evidence>
<organism evidence="2 3">
    <name type="scientific">Plutella xylostella</name>
    <name type="common">Diamondback moth</name>
    <name type="synonym">Plutella maculipennis</name>
    <dbReference type="NCBI Taxonomy" id="51655"/>
    <lineage>
        <taxon>Eukaryota</taxon>
        <taxon>Metazoa</taxon>
        <taxon>Ecdysozoa</taxon>
        <taxon>Arthropoda</taxon>
        <taxon>Hexapoda</taxon>
        <taxon>Insecta</taxon>
        <taxon>Pterygota</taxon>
        <taxon>Neoptera</taxon>
        <taxon>Endopterygota</taxon>
        <taxon>Lepidoptera</taxon>
        <taxon>Glossata</taxon>
        <taxon>Ditrysia</taxon>
        <taxon>Yponomeutoidea</taxon>
        <taxon>Plutellidae</taxon>
        <taxon>Plutella</taxon>
    </lineage>
</organism>
<dbReference type="PANTHER" id="PTHR11008">
    <property type="entry name" value="PROTEIN TAKEOUT-LIKE PROTEIN"/>
    <property type="match status" value="1"/>
</dbReference>
<dbReference type="InterPro" id="IPR038606">
    <property type="entry name" value="To_sf"/>
</dbReference>
<dbReference type="GO" id="GO:0005615">
    <property type="term" value="C:extracellular space"/>
    <property type="evidence" value="ECO:0007669"/>
    <property type="project" value="TreeGrafter"/>
</dbReference>
<dbReference type="PANTHER" id="PTHR11008:SF18">
    <property type="entry name" value="BCDNA.GH05536-RELATED"/>
    <property type="match status" value="1"/>
</dbReference>
<dbReference type="Proteomes" id="UP000653454">
    <property type="component" value="Unassembled WGS sequence"/>
</dbReference>
<dbReference type="Pfam" id="PF06585">
    <property type="entry name" value="JHBP"/>
    <property type="match status" value="1"/>
</dbReference>
<dbReference type="EMBL" id="CAJHNJ030000090">
    <property type="protein sequence ID" value="CAG9134955.1"/>
    <property type="molecule type" value="Genomic_DNA"/>
</dbReference>
<accession>A0A8S4G1L5</accession>
<dbReference type="InterPro" id="IPR010562">
    <property type="entry name" value="Haemolymph_juvenile_hormone-bd"/>
</dbReference>
<dbReference type="Gene3D" id="3.15.10.30">
    <property type="entry name" value="Haemolymph juvenile hormone binding protein"/>
    <property type="match status" value="1"/>
</dbReference>
<proteinExistence type="predicted"/>
<feature type="signal peptide" evidence="1">
    <location>
        <begin position="1"/>
        <end position="17"/>
    </location>
</feature>
<dbReference type="SMART" id="SM00700">
    <property type="entry name" value="JHBP"/>
    <property type="match status" value="1"/>
</dbReference>
<protein>
    <submittedName>
        <fullName evidence="2">(diamondback moth) hypothetical protein</fullName>
    </submittedName>
</protein>
<keyword evidence="1" id="KW-0732">Signal</keyword>
<gene>
    <name evidence="2" type="ORF">PLXY2_LOCUS13211</name>
</gene>
<dbReference type="AlphaFoldDB" id="A0A8S4G1L5"/>
<evidence type="ECO:0000256" key="1">
    <source>
        <dbReference type="SAM" id="SignalP"/>
    </source>
</evidence>